<accession>A0A5C3N1V4</accession>
<dbReference type="GO" id="GO:0046856">
    <property type="term" value="P:phosphatidylinositol dephosphorylation"/>
    <property type="evidence" value="ECO:0007669"/>
    <property type="project" value="InterPro"/>
</dbReference>
<dbReference type="Pfam" id="PF22669">
    <property type="entry name" value="Exo_endo_phos2"/>
    <property type="match status" value="2"/>
</dbReference>
<feature type="region of interest" description="Disordered" evidence="1">
    <location>
        <begin position="733"/>
        <end position="839"/>
    </location>
</feature>
<dbReference type="InterPro" id="IPR000300">
    <property type="entry name" value="IPPc"/>
</dbReference>
<feature type="compositionally biased region" description="Basic and acidic residues" evidence="1">
    <location>
        <begin position="609"/>
        <end position="624"/>
    </location>
</feature>
<proteinExistence type="predicted"/>
<dbReference type="InterPro" id="IPR046985">
    <property type="entry name" value="IP5"/>
</dbReference>
<protein>
    <submittedName>
        <fullName evidence="3">DNase I-like protein</fullName>
    </submittedName>
</protein>
<dbReference type="SUPFAM" id="SSF56219">
    <property type="entry name" value="DNase I-like"/>
    <property type="match status" value="1"/>
</dbReference>
<dbReference type="EMBL" id="ML213514">
    <property type="protein sequence ID" value="TFK50038.1"/>
    <property type="molecule type" value="Genomic_DNA"/>
</dbReference>
<evidence type="ECO:0000313" key="4">
    <source>
        <dbReference type="Proteomes" id="UP000305948"/>
    </source>
</evidence>
<feature type="compositionally biased region" description="Polar residues" evidence="1">
    <location>
        <begin position="66"/>
        <end position="87"/>
    </location>
</feature>
<feature type="region of interest" description="Disordered" evidence="1">
    <location>
        <begin position="596"/>
        <end position="689"/>
    </location>
</feature>
<feature type="region of interest" description="Disordered" evidence="1">
    <location>
        <begin position="477"/>
        <end position="561"/>
    </location>
</feature>
<dbReference type="OrthoDB" id="405996at2759"/>
<evidence type="ECO:0000259" key="2">
    <source>
        <dbReference type="SMART" id="SM00128"/>
    </source>
</evidence>
<feature type="compositionally biased region" description="Acidic residues" evidence="1">
    <location>
        <begin position="491"/>
        <end position="515"/>
    </location>
</feature>
<evidence type="ECO:0000256" key="1">
    <source>
        <dbReference type="SAM" id="MobiDB-lite"/>
    </source>
</evidence>
<evidence type="ECO:0000313" key="3">
    <source>
        <dbReference type="EMBL" id="TFK50038.1"/>
    </source>
</evidence>
<dbReference type="Proteomes" id="UP000305948">
    <property type="component" value="Unassembled WGS sequence"/>
</dbReference>
<feature type="region of interest" description="Disordered" evidence="1">
    <location>
        <begin position="188"/>
        <end position="208"/>
    </location>
</feature>
<name>A0A5C3N1V4_9AGAM</name>
<gene>
    <name evidence="3" type="ORF">OE88DRAFT_1661544</name>
</gene>
<dbReference type="GO" id="GO:0004439">
    <property type="term" value="F:phosphatidylinositol-4,5-bisphosphate 5-phosphatase activity"/>
    <property type="evidence" value="ECO:0007669"/>
    <property type="project" value="TreeGrafter"/>
</dbReference>
<dbReference type="PANTHER" id="PTHR11200:SF275">
    <property type="entry name" value="LD06095P"/>
    <property type="match status" value="1"/>
</dbReference>
<feature type="compositionally biased region" description="Pro residues" evidence="1">
    <location>
        <begin position="906"/>
        <end position="916"/>
    </location>
</feature>
<feature type="region of interest" description="Disordered" evidence="1">
    <location>
        <begin position="1"/>
        <end position="102"/>
    </location>
</feature>
<feature type="compositionally biased region" description="Low complexity" evidence="1">
    <location>
        <begin position="33"/>
        <end position="47"/>
    </location>
</feature>
<reference evidence="3 4" key="1">
    <citation type="journal article" date="2019" name="Nat. Ecol. Evol.">
        <title>Megaphylogeny resolves global patterns of mushroom evolution.</title>
        <authorList>
            <person name="Varga T."/>
            <person name="Krizsan K."/>
            <person name="Foldi C."/>
            <person name="Dima B."/>
            <person name="Sanchez-Garcia M."/>
            <person name="Sanchez-Ramirez S."/>
            <person name="Szollosi G.J."/>
            <person name="Szarkandi J.G."/>
            <person name="Papp V."/>
            <person name="Albert L."/>
            <person name="Andreopoulos W."/>
            <person name="Angelini C."/>
            <person name="Antonin V."/>
            <person name="Barry K.W."/>
            <person name="Bougher N.L."/>
            <person name="Buchanan P."/>
            <person name="Buyck B."/>
            <person name="Bense V."/>
            <person name="Catcheside P."/>
            <person name="Chovatia M."/>
            <person name="Cooper J."/>
            <person name="Damon W."/>
            <person name="Desjardin D."/>
            <person name="Finy P."/>
            <person name="Geml J."/>
            <person name="Haridas S."/>
            <person name="Hughes K."/>
            <person name="Justo A."/>
            <person name="Karasinski D."/>
            <person name="Kautmanova I."/>
            <person name="Kiss B."/>
            <person name="Kocsube S."/>
            <person name="Kotiranta H."/>
            <person name="LaButti K.M."/>
            <person name="Lechner B.E."/>
            <person name="Liimatainen K."/>
            <person name="Lipzen A."/>
            <person name="Lukacs Z."/>
            <person name="Mihaltcheva S."/>
            <person name="Morgado L.N."/>
            <person name="Niskanen T."/>
            <person name="Noordeloos M.E."/>
            <person name="Ohm R.A."/>
            <person name="Ortiz-Santana B."/>
            <person name="Ovrebo C."/>
            <person name="Racz N."/>
            <person name="Riley R."/>
            <person name="Savchenko A."/>
            <person name="Shiryaev A."/>
            <person name="Soop K."/>
            <person name="Spirin V."/>
            <person name="Szebenyi C."/>
            <person name="Tomsovsky M."/>
            <person name="Tulloss R.E."/>
            <person name="Uehling J."/>
            <person name="Grigoriev I.V."/>
            <person name="Vagvolgyi C."/>
            <person name="Papp T."/>
            <person name="Martin F.M."/>
            <person name="Miettinen O."/>
            <person name="Hibbett D.S."/>
            <person name="Nagy L.G."/>
        </authorList>
    </citation>
    <scope>NUCLEOTIDE SEQUENCE [LARGE SCALE GENOMIC DNA]</scope>
    <source>
        <strain evidence="3 4">OMC1185</strain>
    </source>
</reference>
<dbReference type="STRING" id="5364.A0A5C3N1V4"/>
<feature type="compositionally biased region" description="Basic and acidic residues" evidence="1">
    <location>
        <begin position="188"/>
        <end position="204"/>
    </location>
</feature>
<feature type="compositionally biased region" description="Polar residues" evidence="1">
    <location>
        <begin position="1"/>
        <end position="19"/>
    </location>
</feature>
<feature type="domain" description="Inositol polyphosphate-related phosphatase" evidence="2">
    <location>
        <begin position="215"/>
        <end position="501"/>
    </location>
</feature>
<organism evidence="3 4">
    <name type="scientific">Heliocybe sulcata</name>
    <dbReference type="NCBI Taxonomy" id="5364"/>
    <lineage>
        <taxon>Eukaryota</taxon>
        <taxon>Fungi</taxon>
        <taxon>Dikarya</taxon>
        <taxon>Basidiomycota</taxon>
        <taxon>Agaricomycotina</taxon>
        <taxon>Agaricomycetes</taxon>
        <taxon>Gloeophyllales</taxon>
        <taxon>Gloeophyllaceae</taxon>
        <taxon>Heliocybe</taxon>
    </lineage>
</organism>
<dbReference type="InterPro" id="IPR036691">
    <property type="entry name" value="Endo/exonu/phosph_ase_sf"/>
</dbReference>
<dbReference type="SMART" id="SM00128">
    <property type="entry name" value="IPPc"/>
    <property type="match status" value="1"/>
</dbReference>
<keyword evidence="4" id="KW-1185">Reference proteome</keyword>
<feature type="region of interest" description="Disordered" evidence="1">
    <location>
        <begin position="897"/>
        <end position="922"/>
    </location>
</feature>
<dbReference type="AlphaFoldDB" id="A0A5C3N1V4"/>
<sequence>MDLSIDTRSANVINVTPPQNEKERPPLAPGHRSSQGSNGSHSQSQQSVIARLHALFPAPSSPSASGHNTPPRQTVSRHGSNRSVSSNGHRRRSSTVGNANAIQKLPEPKLLKVRIVTWNMHDSLPKGNLEELFGVVPPYTPTEGESKGLPELAADDRHPYHIIVIAGQECPSLSGIPLGLGAGLKLKDKSKEEKEREREKEKQLESQVLAGHAPSGWTSILEDWFCNGNGTGMATMAVSESAPSHTHAQEGDMQVTRPPARSLSTGDIAVRVKKSAGLAASNGTGQKGPYELAAKERLMGIYLAVYVHREVKPLVQGSSKSVVTAGLIGGRVGNKGGVGISLNVDGTTLLFVNAHLAAHGERVHDRLANWAKIKSELEVDTFLKPDDPRAVAEDLTDKFDYTFVFGDLNFRLDVTRLHADWLIARQAYEQALAFDQLRNIMQNGHAFDGFREGTINFPPTFKYDVLKTIKQARKKSHARVSSRDSQIEVETLPEVEEKEGDDQEEHDADEEDEPERGEAESIASSYWPSVRSRKTAAEIQDESDEDLHSRPVGPTRQAHSTGNLVQKLSIITAANKAKSKWKSLISPSVASFAKVAHAGGSGHSHHKRSTDERSRESRSDDQHMHTPLIGGEFISPEGPTRLDGYVQQKRTRPLSMKRALSVKSARRTSLEEEAEEKDPDKGVYDSSAKQRVPSWCDRILWKSTVIPPDPEDEEYQSGSARSRVGHFFSHFRSRASRRRESIGTISSVESDKKRDSLSLIPSPPNSDQEEQHDFLAPFSRFLSSSHHESNPTRLQHSKSIETFQPIPDKQSNFPRSSSHDAVPHFFSSRRRRSGDTSFSKAKTIAAPTQDLTLMTTAARPQDSPTSDIPPAVPPKDVLHNPLVSKWRFLPFLYRDAPPSHSTQDRPPTPTAEPIPPRPRKGDVVCLSYDTLDDRGMRRLEGRSDHRPVIGSYAIYI</sequence>
<dbReference type="PANTHER" id="PTHR11200">
    <property type="entry name" value="INOSITOL 5-PHOSPHATASE"/>
    <property type="match status" value="1"/>
</dbReference>
<dbReference type="Gene3D" id="3.60.10.10">
    <property type="entry name" value="Endonuclease/exonuclease/phosphatase"/>
    <property type="match status" value="2"/>
</dbReference>